<reference evidence="10 12" key="1">
    <citation type="submission" date="2015-09" db="EMBL/GenBank/DDBJ databases">
        <title>Genome sequence of Acetobacterium wieringae DSM 1911.</title>
        <authorList>
            <person name="Poehlein A."/>
            <person name="Bengelsdorf F.R."/>
            <person name="Schiel-Bengelsdorf B."/>
            <person name="Duerre P."/>
            <person name="Daniel R."/>
        </authorList>
    </citation>
    <scope>NUCLEOTIDE SEQUENCE [LARGE SCALE GENOMIC DNA]</scope>
    <source>
        <strain evidence="10 12">DSM 1911</strain>
    </source>
</reference>
<accession>A0A1F2PE23</accession>
<dbReference type="GO" id="GO:0005829">
    <property type="term" value="C:cytosol"/>
    <property type="evidence" value="ECO:0007669"/>
    <property type="project" value="TreeGrafter"/>
</dbReference>
<gene>
    <name evidence="10" type="primary">glpK_3</name>
    <name evidence="11" type="synonym">glpK</name>
    <name evidence="10" type="ORF">ACWI_27850</name>
    <name evidence="11" type="ORF">FXB42_14085</name>
</gene>
<dbReference type="InterPro" id="IPR018485">
    <property type="entry name" value="FGGY_C"/>
</dbReference>
<comment type="caution">
    <text evidence="10">The sequence shown here is derived from an EMBL/GenBank/DDBJ whole genome shotgun (WGS) entry which is preliminary data.</text>
</comment>
<evidence type="ECO:0000256" key="7">
    <source>
        <dbReference type="RuleBase" id="RU003733"/>
    </source>
</evidence>
<dbReference type="OrthoDB" id="9805576at2"/>
<dbReference type="Gene3D" id="3.30.420.40">
    <property type="match status" value="2"/>
</dbReference>
<dbReference type="GO" id="GO:0006071">
    <property type="term" value="P:glycerol metabolic process"/>
    <property type="evidence" value="ECO:0007669"/>
    <property type="project" value="TreeGrafter"/>
</dbReference>
<feature type="domain" description="Carbohydrate kinase FGGY C-terminal" evidence="9">
    <location>
        <begin position="260"/>
        <end position="446"/>
    </location>
</feature>
<dbReference type="NCBIfam" id="NF000756">
    <property type="entry name" value="PRK00047.1"/>
    <property type="match status" value="1"/>
</dbReference>
<dbReference type="Proteomes" id="UP000322619">
    <property type="component" value="Unassembled WGS sequence"/>
</dbReference>
<evidence type="ECO:0000256" key="4">
    <source>
        <dbReference type="ARBA" id="ARBA00022777"/>
    </source>
</evidence>
<evidence type="ECO:0000256" key="6">
    <source>
        <dbReference type="ARBA" id="ARBA00043149"/>
    </source>
</evidence>
<dbReference type="EMBL" id="VSLA01000027">
    <property type="protein sequence ID" value="TYC84104.1"/>
    <property type="molecule type" value="Genomic_DNA"/>
</dbReference>
<dbReference type="InterPro" id="IPR043129">
    <property type="entry name" value="ATPase_NBD"/>
</dbReference>
<keyword evidence="5" id="KW-0067">ATP-binding</keyword>
<name>A0A1F2PE23_9FIRM</name>
<dbReference type="Proteomes" id="UP000176244">
    <property type="component" value="Unassembled WGS sequence"/>
</dbReference>
<reference evidence="11 13" key="2">
    <citation type="submission" date="2019-08" db="EMBL/GenBank/DDBJ databases">
        <title>Isolation and enrichment of carboxydotrophic bacteria from anaerobic sludge for the production of bio-based chemicals from syngas.</title>
        <authorList>
            <person name="Antares A.L."/>
            <person name="Moreira J."/>
            <person name="Diender M."/>
            <person name="Parshina S.N."/>
            <person name="Stams A.J.M."/>
            <person name="Alves M."/>
            <person name="Alves J.I."/>
            <person name="Sousa D.Z."/>
        </authorList>
    </citation>
    <scope>NUCLEOTIDE SEQUENCE [LARGE SCALE GENOMIC DNA]</scope>
    <source>
        <strain evidence="11 13">JM</strain>
    </source>
</reference>
<dbReference type="PANTHER" id="PTHR10196:SF69">
    <property type="entry name" value="GLYCEROL KINASE"/>
    <property type="match status" value="1"/>
</dbReference>
<evidence type="ECO:0000313" key="11">
    <source>
        <dbReference type="EMBL" id="TYC84104.1"/>
    </source>
</evidence>
<dbReference type="GO" id="GO:0004370">
    <property type="term" value="F:glycerol kinase activity"/>
    <property type="evidence" value="ECO:0007669"/>
    <property type="project" value="TreeGrafter"/>
</dbReference>
<sequence length="495" mass="54234">MKKYVLVIDEGTSGTRALIFNQKLQIVAQSYEEFTQYTPSEDKVEHDAVEIYEKSVAMCQKAIGEAMISPEEIACIGITNQRATCLVWDKLTGEPLYNAIVWQDTRTAAFCQELNAGEWGEKARKTTGWTLGPVYSSMMLNWYINNVPLIKEKIATGEALFGTIDTWLIWKLTGGKKHAVSYSNASVMGSLDLRTGKWYEEFLAFLGIDTKIFPEIITDSGDYGVVQKDILGAEIPITGVIADQHAALFAQGCRTAGTGKITNGTGSFLDINVGTECVISDQGLNTVIAWKLGNVMTYALEGYESVTGSAVQWLRDGLEVIAESSDTEALARSVEDTNGVYFVPALAGLSAPYHDPFARGTIFGITRGTKKAHLIRATLEGIAFRLKDIMDVVANEAGIKMKAIRIDGGASKNNLLAQMMADMMDVQVDRPFSVEATSLGAAEMAGLYVGLWKEADFDAALTIEASFTPEIVAEKRNKAYDGWQEAIKRSMNWNY</sequence>
<evidence type="ECO:0000256" key="1">
    <source>
        <dbReference type="ARBA" id="ARBA00009156"/>
    </source>
</evidence>
<comment type="similarity">
    <text evidence="1 7">Belongs to the FGGY kinase family.</text>
</comment>
<dbReference type="InterPro" id="IPR000577">
    <property type="entry name" value="Carb_kinase_FGGY"/>
</dbReference>
<evidence type="ECO:0000256" key="5">
    <source>
        <dbReference type="ARBA" id="ARBA00022840"/>
    </source>
</evidence>
<dbReference type="SUPFAM" id="SSF53067">
    <property type="entry name" value="Actin-like ATPase domain"/>
    <property type="match status" value="2"/>
</dbReference>
<dbReference type="PANTHER" id="PTHR10196">
    <property type="entry name" value="SUGAR KINASE"/>
    <property type="match status" value="1"/>
</dbReference>
<dbReference type="Pfam" id="PF02782">
    <property type="entry name" value="FGGY_C"/>
    <property type="match status" value="1"/>
</dbReference>
<dbReference type="GO" id="GO:0005524">
    <property type="term" value="F:ATP binding"/>
    <property type="evidence" value="ECO:0007669"/>
    <property type="project" value="UniProtKB-KW"/>
</dbReference>
<organism evidence="10 12">
    <name type="scientific">Acetobacterium wieringae</name>
    <dbReference type="NCBI Taxonomy" id="52694"/>
    <lineage>
        <taxon>Bacteria</taxon>
        <taxon>Bacillati</taxon>
        <taxon>Bacillota</taxon>
        <taxon>Clostridia</taxon>
        <taxon>Eubacteriales</taxon>
        <taxon>Eubacteriaceae</taxon>
        <taxon>Acetobacterium</taxon>
    </lineage>
</organism>
<feature type="domain" description="Carbohydrate kinase FGGY N-terminal" evidence="8">
    <location>
        <begin position="4"/>
        <end position="249"/>
    </location>
</feature>
<dbReference type="EMBL" id="LKEU01000037">
    <property type="protein sequence ID" value="OFV69647.1"/>
    <property type="molecule type" value="Genomic_DNA"/>
</dbReference>
<dbReference type="Pfam" id="PF00370">
    <property type="entry name" value="FGGY_N"/>
    <property type="match status" value="1"/>
</dbReference>
<evidence type="ECO:0000259" key="9">
    <source>
        <dbReference type="Pfam" id="PF02782"/>
    </source>
</evidence>
<keyword evidence="2 7" id="KW-0808">Transferase</keyword>
<dbReference type="STRING" id="52694.ACWI_27850"/>
<dbReference type="RefSeq" id="WP_070372052.1">
    <property type="nucleotide sequence ID" value="NZ_LKEU01000037.1"/>
</dbReference>
<proteinExistence type="inferred from homology"/>
<dbReference type="CDD" id="cd07769">
    <property type="entry name" value="ASKHA_NBD_FGGY_GK"/>
    <property type="match status" value="1"/>
</dbReference>
<evidence type="ECO:0000259" key="8">
    <source>
        <dbReference type="Pfam" id="PF00370"/>
    </source>
</evidence>
<dbReference type="InterPro" id="IPR018484">
    <property type="entry name" value="FGGY_N"/>
</dbReference>
<dbReference type="AlphaFoldDB" id="A0A1F2PE23"/>
<protein>
    <recommendedName>
        <fullName evidence="6">ATP:glycerol 3-phosphotransferase</fullName>
    </recommendedName>
</protein>
<dbReference type="InterPro" id="IPR018483">
    <property type="entry name" value="Carb_kinase_FGGY_CS"/>
</dbReference>
<keyword evidence="4 7" id="KW-0418">Kinase</keyword>
<evidence type="ECO:0000313" key="13">
    <source>
        <dbReference type="Proteomes" id="UP000322619"/>
    </source>
</evidence>
<keyword evidence="3" id="KW-0547">Nucleotide-binding</keyword>
<evidence type="ECO:0000313" key="12">
    <source>
        <dbReference type="Proteomes" id="UP000176244"/>
    </source>
</evidence>
<dbReference type="PROSITE" id="PS00445">
    <property type="entry name" value="FGGY_KINASES_2"/>
    <property type="match status" value="1"/>
</dbReference>
<evidence type="ECO:0000256" key="2">
    <source>
        <dbReference type="ARBA" id="ARBA00022679"/>
    </source>
</evidence>
<dbReference type="PIRSF" id="PIRSF000538">
    <property type="entry name" value="GlpK"/>
    <property type="match status" value="1"/>
</dbReference>
<evidence type="ECO:0000313" key="10">
    <source>
        <dbReference type="EMBL" id="OFV69647.1"/>
    </source>
</evidence>
<evidence type="ECO:0000256" key="3">
    <source>
        <dbReference type="ARBA" id="ARBA00022741"/>
    </source>
</evidence>